<evidence type="ECO:0000259" key="6">
    <source>
        <dbReference type="PROSITE" id="PS50103"/>
    </source>
</evidence>
<feature type="compositionally biased region" description="Basic and acidic residues" evidence="5">
    <location>
        <begin position="1751"/>
        <end position="1782"/>
    </location>
</feature>
<feature type="domain" description="CCHC-type" evidence="7">
    <location>
        <begin position="2329"/>
        <end position="2344"/>
    </location>
</feature>
<dbReference type="PROSITE" id="PS50103">
    <property type="entry name" value="ZF_C3H1"/>
    <property type="match status" value="1"/>
</dbReference>
<protein>
    <submittedName>
        <fullName evidence="10">Retrovirus-related Pol polyprotein from transposon TNT 1-94</fullName>
    </submittedName>
</protein>
<feature type="region of interest" description="Disordered" evidence="5">
    <location>
        <begin position="3315"/>
        <end position="3338"/>
    </location>
</feature>
<evidence type="ECO:0000259" key="7">
    <source>
        <dbReference type="PROSITE" id="PS50158"/>
    </source>
</evidence>
<feature type="domain" description="C3H1-type" evidence="6">
    <location>
        <begin position="2295"/>
        <end position="2323"/>
    </location>
</feature>
<dbReference type="SUPFAM" id="SSF53098">
    <property type="entry name" value="Ribonuclease H-like"/>
    <property type="match status" value="1"/>
</dbReference>
<dbReference type="InterPro" id="IPR036397">
    <property type="entry name" value="RNaseH_sf"/>
</dbReference>
<feature type="region of interest" description="Disordered" evidence="5">
    <location>
        <begin position="178"/>
        <end position="245"/>
    </location>
</feature>
<dbReference type="GO" id="GO:0015074">
    <property type="term" value="P:DNA integration"/>
    <property type="evidence" value="ECO:0007669"/>
    <property type="project" value="InterPro"/>
</dbReference>
<gene>
    <name evidence="9" type="ORF">C1SCF055_LOCUS12685</name>
</gene>
<dbReference type="GO" id="GO:0008270">
    <property type="term" value="F:zinc ion binding"/>
    <property type="evidence" value="ECO:0007669"/>
    <property type="project" value="UniProtKB-KW"/>
</dbReference>
<keyword evidence="1 4" id="KW-0479">Metal-binding</keyword>
<dbReference type="InterPro" id="IPR001878">
    <property type="entry name" value="Znf_CCHC"/>
</dbReference>
<keyword evidence="2 4" id="KW-0863">Zinc-finger</keyword>
<feature type="compositionally biased region" description="Pro residues" evidence="5">
    <location>
        <begin position="1978"/>
        <end position="1990"/>
    </location>
</feature>
<comment type="caution">
    <text evidence="9">The sequence shown here is derived from an EMBL/GenBank/DDBJ whole genome shotgun (WGS) entry which is preliminary data.</text>
</comment>
<name>A0A9P1C7I4_9DINO</name>
<feature type="compositionally biased region" description="Basic and acidic residues" evidence="5">
    <location>
        <begin position="1699"/>
        <end position="1710"/>
    </location>
</feature>
<organism evidence="9">
    <name type="scientific">Cladocopium goreaui</name>
    <dbReference type="NCBI Taxonomy" id="2562237"/>
    <lineage>
        <taxon>Eukaryota</taxon>
        <taxon>Sar</taxon>
        <taxon>Alveolata</taxon>
        <taxon>Dinophyceae</taxon>
        <taxon>Suessiales</taxon>
        <taxon>Symbiodiniaceae</taxon>
        <taxon>Cladocopium</taxon>
    </lineage>
</organism>
<feature type="region of interest" description="Disordered" evidence="5">
    <location>
        <begin position="3270"/>
        <end position="3303"/>
    </location>
</feature>
<evidence type="ECO:0000313" key="10">
    <source>
        <dbReference type="EMBL" id="CAL4772523.1"/>
    </source>
</evidence>
<evidence type="ECO:0000256" key="1">
    <source>
        <dbReference type="ARBA" id="ARBA00022723"/>
    </source>
</evidence>
<feature type="compositionally biased region" description="Polar residues" evidence="5">
    <location>
        <begin position="96"/>
        <end position="113"/>
    </location>
</feature>
<dbReference type="EMBL" id="CAMXCT030000968">
    <property type="protein sequence ID" value="CAL4772523.1"/>
    <property type="molecule type" value="Genomic_DNA"/>
</dbReference>
<feature type="compositionally biased region" description="Basic and acidic residues" evidence="5">
    <location>
        <begin position="2340"/>
        <end position="2375"/>
    </location>
</feature>
<feature type="compositionally biased region" description="Basic and acidic residues" evidence="5">
    <location>
        <begin position="214"/>
        <end position="245"/>
    </location>
</feature>
<evidence type="ECO:0000256" key="3">
    <source>
        <dbReference type="ARBA" id="ARBA00022833"/>
    </source>
</evidence>
<evidence type="ECO:0000256" key="5">
    <source>
        <dbReference type="SAM" id="MobiDB-lite"/>
    </source>
</evidence>
<reference evidence="9" key="1">
    <citation type="submission" date="2022-10" db="EMBL/GenBank/DDBJ databases">
        <authorList>
            <person name="Chen Y."/>
            <person name="Dougan E. K."/>
            <person name="Chan C."/>
            <person name="Rhodes N."/>
            <person name="Thang M."/>
        </authorList>
    </citation>
    <scope>NUCLEOTIDE SEQUENCE</scope>
</reference>
<evidence type="ECO:0000256" key="2">
    <source>
        <dbReference type="ARBA" id="ARBA00022771"/>
    </source>
</evidence>
<feature type="compositionally biased region" description="Basic and acidic residues" evidence="5">
    <location>
        <begin position="178"/>
        <end position="191"/>
    </location>
</feature>
<dbReference type="PROSITE" id="PS50994">
    <property type="entry name" value="INTEGRASE"/>
    <property type="match status" value="1"/>
</dbReference>
<dbReference type="InterPro" id="IPR001584">
    <property type="entry name" value="Integrase_cat-core"/>
</dbReference>
<proteinExistence type="predicted"/>
<keyword evidence="11" id="KW-1185">Reference proteome</keyword>
<feature type="region of interest" description="Disordered" evidence="5">
    <location>
        <begin position="87"/>
        <end position="156"/>
    </location>
</feature>
<feature type="region of interest" description="Disordered" evidence="5">
    <location>
        <begin position="1972"/>
        <end position="1995"/>
    </location>
</feature>
<feature type="compositionally biased region" description="Basic and acidic residues" evidence="5">
    <location>
        <begin position="3328"/>
        <end position="3338"/>
    </location>
</feature>
<dbReference type="PROSITE" id="PS50158">
    <property type="entry name" value="ZF_CCHC"/>
    <property type="match status" value="1"/>
</dbReference>
<feature type="region of interest" description="Disordered" evidence="5">
    <location>
        <begin position="2340"/>
        <end position="2408"/>
    </location>
</feature>
<sequence>MQLTPEEIAQLELSIHVVLAAVDQKVLQHHAFDKKDDRSDKDQAVEPNASPVRSCIMYQVMNPPMRLFMPCSDDHRQIQSIAMHVDSASMSKDEGSQTSGREQSNLHHQNPQPSLAAVPAHVPFHAKPHLPEDEGPSQPFFNATTQEENRNPKRRRMHVATQEAYSPAGGVASFAAKEKECVKETNPPERPKARKPQASDAMSNAEDPVPAVRAELEREPEPEASIPEHPKHELPKATGVKHEEAKPKSVITVLVGMIHGNMHEVQVVKGTTVGQLVLAEGRMIDERVTWRPTNAMGLPVPIASLLDQDDVVFLSDIAHPSPVIKFHEHQFACGCPDKQDRLHVLWNQQGWVATDEMTFYLRLLQDWGLPTAPPIVAYNCCDLNDSLAEWVLTVREKAHQAQKQVTMRTAILLNQHWTPVMIQASPEALAIHTTPAGQELLQTLPDIVSFDEAEWHCDTVRSKFPFDCGFQAFAWLQGYASGGIAMPMSVIQATAMRHEFAKHCLHQDVSFPFALGGVQDDKHVPALQALVETHGVSPLRSQSVAMHLIAVLGSQSIGHTLQAPKPWKDLKTKANMQKPPIQIVLTDELQAAVADRVKHGQVIGKRNNRKTVAQAKAPIVLRADKIAVPDGIFQQSDGVQIGQLTVHQIQSNAKGVVVVNVQDALPFFQLNEPVSSEGVALLILDHQDDRIPDHKQIVKFPAHFCDTDEPILVTAAMLQIGSKPVQRHRPDTCVKIDEVPTQVVRLLTYRDQAKMDWASIVEGPMKALLTLETLAFLEQDQILDIWDRQYLDKSFKKTPAKDAYLFAATLRLKTGAAQELLALSGKDGLYSEPRTNNGRAPDSTFRVIWLPRKTFAEATLINQTTHQKSWLVRSGDRLGLRVKEEDASDVHMQHRPEVSYLDGTTVMEYKVGPLPWGTTKMGLQKAFKQWQWPARPGQPQGQSNDGVFWSAQATQHPSHWVFTMAHGDVLISHKDPLKAAKTNKESSVIASTKTLKQMATPMKKVVDQGNTDPWLNLTNDPWAQAPTKAPTQALTSAQIAQMQSTIEQNIRDTLAPMEDAAMDGATDSRVSALEEQVKQLTTSVGKLTGNMHTLHNQQQQLGTQVHKMQTHMDHQHASLQSMIDGKLEAQMSRIEALFSKRAKTAEWEATNPGPCEDKPGTAINGSMDPSSMALQRVPKQLQFEPKDFVWISPELQAFWESTGVENLAFKDHDAPLPAPLFWSRNPRACLNRADKETSSRNSMAPIYPGVPYDLPNSPLPADQAALLCQTFETEVRALEEVLIQELKAKARASHEDNPNKVFRDMQKPQVPPIQMLTDISTTTVTAVEPDEQAFCFDVPAHFDPEKSLLTPHGPMKAIVVEEDKVWVENLNNLQPGDEVTQETHIGDLTSLFDRFGDDWAARWDKHRHTPEAFWDPLLEFIDMAIPAHEPMKYERITADQIRHVIKSKKPTAAAGPDGWSRCTLWSYVDNLEITASNADEVQQGYAADELATHEFYNHPDVLTMRQQLIAEVSRYETLRDQAHQVFIKVGKLAMTKSRTETQQAAEDPRRDLQLAPVRMRPWTFPDQLPPEAEHYFLDDWPCIAEWINSLHAGALLRLCPRRESEKRKRPLHKDDTHVTENLVGLWLKIGKQAAAWSVVGYEPNMSLVRRRDASVQRRAASAAAAAKAAEAADDLMESLLEDSAKERGSKNQRALESGPLREHAGERGRAEGGMLGDLVGNPLTLGNVDLEDRPTRSQNPEVRKVVVGKSEGSEARKESPRSKSAEPRARFADEPPRGERPKPSGNGKGVGTGEKNPPIRNPRNSPDGVAGGGVKVIPPPGGESVLGGSSSRGVESYYIGEPAGTEERRTEACGSQLGSSRPVDPWLHCASAGIPPDGTSYLGGNQQCLGSWDRVNPFWSRETQVEATRMTCGNVGGSQQNTPQKGHVETDPIELFRLRCLRDAEEKFRKGLAQMAGDNWSHGSVGSFVSAGDEEAFVPPPPPGPPPKSPPRTQQSTNLLCFGGTNLGQFIPPFPQSMDGSGNSRHVMGENAGETLRSFELPVLHENSTPLQYGDWLSLVDSLMGDLSYTSDMWWGMVRNAVEVSHKEWLVSNPMDRLRIKPKVDPRAAGWPRTERRALAMLLAAIPESIRNEIVSTRRMSTEQVLFRLSVVFQPGGSQERFKLLQSLTDSKFGTSAPDVLEWVRTWRRQVRRSLELGIVLPDALVLTGILTKCADVLCAKSPQISYRLNMVRQQIGLDYQPHVNTILVFAEHLQAEAEELSLSSHGKTHVGQVKAAALSVPPGIEQQSDAKPEPSTKKPCKFWMTEKGCRRGDGCRFEHVALDPKSGRCFGCSAVGHSRKDCPHKNGESRGDGHKKTAKLKQVDKEANPQREGKGTSTKKPKGVESESGSISKIDTGLTVPPGLEETTKEYGLGEDAVVQLLSETNTILKTMNPTMKAVKIKRIDHDSMGTGLLDGGATNPLRRGSPQELAESEVVLVELAHGTVELRQHPLTGCILTEKHVEPIVPLRGLIDLGYVIKWSSAGCEIRHPTRGTINCWLRSGCPVVSEPHALALISEIEAVERAKRGFPTMNVELLDEVSEWWSQRFPEVPKRVWRFMAGQNGTWNASELPWNRAQRRRHATAKALIIHLYSGADSKEWRDHWPDDVEVITVDVREGQNAHHAATWGYLWQLAGSGRVIGIIGGPPCRTTSRLLDQKPGPPRLRSREGLERFGFGHLTLSQQQKADGDTALLFKQVGLYMHAEESWKYGGWPKGTETVPNRVGFLLESPEDPKTYLLNDEGEHAASFWTWPEIMGFCEKYAPMGMQMVHFDQGCFGHQRKKPTSCMTNLPEFDELNECRCGPKEKSLETNLPERLVQTASWATWAPGLKRAIRLSLLLICEWHGIRSPKVAKLTGLDSWKQHLMQQHRPYRRDCRECALEMASGRPHRRREHGGSSAWTMAIDAVPMKSAKDLCTGKVMKYALVATALVPVFTQETQDSGTDPEERDPAAPWDVVDASWGEGDEKPMADENDADEYEPSIADDEVPEGNSGEAVPMGPPGACDASGAAEADDLEKKIMDMKTPWKVRHVTMVEPIQSRATAHVIKALDTILTKMNYLGVTVRRLHSDRAKELLGERFQSWIAHRNIYHSFTSGDDPQSNGHVESEIHQIKRRTRLLLRLCDQPMDCWPQVVRYVVDERLRTQLSALGSPVTPMLPYWSEVAVKRKRWHDPGPLASPFVAGRLLGASPYMTNGWMFLTKDNQVVHAREVLVPDPLQDQARLQLIEETSGPPHMLEVDPKKPPMRLVGKQPMPGRMRIPPLSEMPRLNLGGEFSSVVQKSDDQVPPQSTKERTGESGEREMLEICDQIERDMDENNVELKGCAVLETPENHQERLGRVVNLEDWQSALAWHHGRVTRSLAAWLEVVPTTEQLGAQCALQLGLLQAERSALENQLRVGLDLQKLREVRLCGLQVDEAAPKDGDDEVLQTTTVSLVDVRKELPLWVDAMKKEYDSLIHETKAIEPIDVDDLPEGSELVPGKLVAVRKAGPKGGRRKCRAVVCGNLLNGASDPIPNSYASGADGTLIRTTIQHSVTKGWGMGILDVRTAFLLAPRPQPTESQREVIVTPPKVMVEAGVCKPRERWRVHRALYGFTSSPAHWAIYRDSTLEKMTWMDGDQPFFLQSTAEGNLWKIMKGKKDEGSPGCVGHVIVYVDDIMALSTPEIREGFFQRVKQEWKCSDVETVGQDQWTRFCGFELKWKNDTQLMIGQSPIRGSC</sequence>
<evidence type="ECO:0000256" key="4">
    <source>
        <dbReference type="PROSITE-ProRule" id="PRU00723"/>
    </source>
</evidence>
<feature type="domain" description="Integrase catalytic" evidence="8">
    <location>
        <begin position="3032"/>
        <end position="3201"/>
    </location>
</feature>
<dbReference type="EMBL" id="CAMXCT020000968">
    <property type="protein sequence ID" value="CAL1138586.1"/>
    <property type="molecule type" value="Genomic_DNA"/>
</dbReference>
<feature type="region of interest" description="Disordered" evidence="5">
    <location>
        <begin position="2976"/>
        <end position="3015"/>
    </location>
</feature>
<dbReference type="EMBL" id="CAMXCT010000968">
    <property type="protein sequence ID" value="CAI3985211.1"/>
    <property type="molecule type" value="Genomic_DNA"/>
</dbReference>
<dbReference type="InterPro" id="IPR036855">
    <property type="entry name" value="Znf_CCCH_sf"/>
</dbReference>
<feature type="zinc finger region" description="C3H1-type" evidence="4">
    <location>
        <begin position="2295"/>
        <end position="2323"/>
    </location>
</feature>
<feature type="region of interest" description="Disordered" evidence="5">
    <location>
        <begin position="1683"/>
        <end position="1860"/>
    </location>
</feature>
<dbReference type="InterPro" id="IPR012337">
    <property type="entry name" value="RNaseH-like_sf"/>
</dbReference>
<dbReference type="GO" id="GO:0003676">
    <property type="term" value="F:nucleic acid binding"/>
    <property type="evidence" value="ECO:0007669"/>
    <property type="project" value="InterPro"/>
</dbReference>
<keyword evidence="3 4" id="KW-0862">Zinc</keyword>
<accession>A0A9P1C7I4</accession>
<evidence type="ECO:0000259" key="8">
    <source>
        <dbReference type="PROSITE" id="PS50994"/>
    </source>
</evidence>
<evidence type="ECO:0000313" key="9">
    <source>
        <dbReference type="EMBL" id="CAI3985211.1"/>
    </source>
</evidence>
<dbReference type="Proteomes" id="UP001152797">
    <property type="component" value="Unassembled WGS sequence"/>
</dbReference>
<dbReference type="SMART" id="SM00356">
    <property type="entry name" value="ZnF_C3H1"/>
    <property type="match status" value="1"/>
</dbReference>
<evidence type="ECO:0000313" key="11">
    <source>
        <dbReference type="Proteomes" id="UP001152797"/>
    </source>
</evidence>
<dbReference type="InterPro" id="IPR000571">
    <property type="entry name" value="Znf_CCCH"/>
</dbReference>
<dbReference type="Gene3D" id="3.30.420.10">
    <property type="entry name" value="Ribonuclease H-like superfamily/Ribonuclease H"/>
    <property type="match status" value="1"/>
</dbReference>
<dbReference type="SUPFAM" id="SSF90229">
    <property type="entry name" value="CCCH zinc finger"/>
    <property type="match status" value="1"/>
</dbReference>
<reference evidence="10 11" key="2">
    <citation type="submission" date="2024-05" db="EMBL/GenBank/DDBJ databases">
        <authorList>
            <person name="Chen Y."/>
            <person name="Shah S."/>
            <person name="Dougan E. K."/>
            <person name="Thang M."/>
            <person name="Chan C."/>
        </authorList>
    </citation>
    <scope>NUCLEOTIDE SEQUENCE [LARGE SCALE GENOMIC DNA]</scope>
</reference>